<comment type="caution">
    <text evidence="2">The sequence shown here is derived from an EMBL/GenBank/DDBJ whole genome shotgun (WGS) entry which is preliminary data.</text>
</comment>
<evidence type="ECO:0000313" key="2">
    <source>
        <dbReference type="EMBL" id="KAL3269880.1"/>
    </source>
</evidence>
<feature type="region of interest" description="Disordered" evidence="1">
    <location>
        <begin position="33"/>
        <end position="94"/>
    </location>
</feature>
<feature type="compositionally biased region" description="Basic and acidic residues" evidence="1">
    <location>
        <begin position="58"/>
        <end position="74"/>
    </location>
</feature>
<gene>
    <name evidence="2" type="ORF">HHI36_008937</name>
</gene>
<dbReference type="SMART" id="SM00711">
    <property type="entry name" value="TDU"/>
    <property type="match status" value="2"/>
</dbReference>
<accession>A0ABD2MTU1</accession>
<dbReference type="InterPro" id="IPR028184">
    <property type="entry name" value="VGLL4"/>
</dbReference>
<proteinExistence type="predicted"/>
<reference evidence="2 3" key="1">
    <citation type="journal article" date="2021" name="BMC Biol.">
        <title>Horizontally acquired antibacterial genes associated with adaptive radiation of ladybird beetles.</title>
        <authorList>
            <person name="Li H.S."/>
            <person name="Tang X.F."/>
            <person name="Huang Y.H."/>
            <person name="Xu Z.Y."/>
            <person name="Chen M.L."/>
            <person name="Du X.Y."/>
            <person name="Qiu B.Y."/>
            <person name="Chen P.T."/>
            <person name="Zhang W."/>
            <person name="Slipinski A."/>
            <person name="Escalona H.E."/>
            <person name="Waterhouse R.M."/>
            <person name="Zwick A."/>
            <person name="Pang H."/>
        </authorList>
    </citation>
    <scope>NUCLEOTIDE SEQUENCE [LARGE SCALE GENOMIC DNA]</scope>
    <source>
        <strain evidence="2">SYSU2018</strain>
    </source>
</reference>
<dbReference type="AlphaFoldDB" id="A0ABD2MTU1"/>
<evidence type="ECO:0000313" key="3">
    <source>
        <dbReference type="Proteomes" id="UP001516400"/>
    </source>
</evidence>
<protein>
    <recommendedName>
        <fullName evidence="4">Transcription cofactor vestigial-like protein 4</fullName>
    </recommendedName>
</protein>
<dbReference type="InterPro" id="IPR006627">
    <property type="entry name" value="TDU_repeat"/>
</dbReference>
<dbReference type="Proteomes" id="UP001516400">
    <property type="component" value="Unassembled WGS sequence"/>
</dbReference>
<name>A0ABD2MTU1_9CUCU</name>
<evidence type="ECO:0008006" key="4">
    <source>
        <dbReference type="Google" id="ProtNLM"/>
    </source>
</evidence>
<sequence>MVKLKDNMEATESPLDVLSRAATMLQENQEALSNIEDGPKDCSNKHLPTTKWKRERRNRLPEYSRTDSRSDRCEPSNGDYQSSPSPEHPICSTNGIGSNGFFKAGSKETPLDMSVRQRGLPPSYAQTINNPGYRSNYRLSTIVNGPPPPVPKEEIPAGVNSVNGISMCDPIIDEHFRRSLGENYHTLFMNNNISKESAPAKTSPSTPTHATLASRQVDIGDLMDNTGMSVDDHFAKALGETWVKLNKKQSDIKSNSSENQNLVSI</sequence>
<dbReference type="EMBL" id="JABFTP020000021">
    <property type="protein sequence ID" value="KAL3269880.1"/>
    <property type="molecule type" value="Genomic_DNA"/>
</dbReference>
<feature type="compositionally biased region" description="Polar residues" evidence="1">
    <location>
        <begin position="78"/>
        <end position="94"/>
    </location>
</feature>
<dbReference type="Pfam" id="PF15245">
    <property type="entry name" value="VGLL4"/>
    <property type="match status" value="1"/>
</dbReference>
<dbReference type="PANTHER" id="PTHR17604">
    <property type="entry name" value="TRANSCRIPTION COFACTOR VESTIGIAL-LIKE PROTEIN 4"/>
    <property type="match status" value="1"/>
</dbReference>
<organism evidence="2 3">
    <name type="scientific">Cryptolaemus montrouzieri</name>
    <dbReference type="NCBI Taxonomy" id="559131"/>
    <lineage>
        <taxon>Eukaryota</taxon>
        <taxon>Metazoa</taxon>
        <taxon>Ecdysozoa</taxon>
        <taxon>Arthropoda</taxon>
        <taxon>Hexapoda</taxon>
        <taxon>Insecta</taxon>
        <taxon>Pterygota</taxon>
        <taxon>Neoptera</taxon>
        <taxon>Endopterygota</taxon>
        <taxon>Coleoptera</taxon>
        <taxon>Polyphaga</taxon>
        <taxon>Cucujiformia</taxon>
        <taxon>Coccinelloidea</taxon>
        <taxon>Coccinellidae</taxon>
        <taxon>Scymninae</taxon>
        <taxon>Scymnini</taxon>
        <taxon>Cryptolaemus</taxon>
    </lineage>
</organism>
<dbReference type="PANTHER" id="PTHR17604:SF7">
    <property type="entry name" value="TONDU-DOMAIN-CONTAINING GROWTH INHIBITOR, ISOFORM A"/>
    <property type="match status" value="1"/>
</dbReference>
<keyword evidence="3" id="KW-1185">Reference proteome</keyword>
<evidence type="ECO:0000256" key="1">
    <source>
        <dbReference type="SAM" id="MobiDB-lite"/>
    </source>
</evidence>